<feature type="non-terminal residue" evidence="3">
    <location>
        <position position="1"/>
    </location>
</feature>
<dbReference type="EMBL" id="CAJOAZ010008563">
    <property type="protein sequence ID" value="CAF4186965.1"/>
    <property type="molecule type" value="Genomic_DNA"/>
</dbReference>
<sequence>MSVDNIYNNEALGENAATHVDGDNDDDQYTTMTSSTSSSVGSPRPPLSRKRKSVFFFIRIIVLIYRIMQAYGYGSVFRQVVQDAVIKIWMGVD</sequence>
<proteinExistence type="predicted"/>
<gene>
    <name evidence="3" type="ORF">OXD698_LOCUS40063</name>
</gene>
<keyword evidence="2" id="KW-0812">Transmembrane</keyword>
<organism evidence="3 4">
    <name type="scientific">Adineta steineri</name>
    <dbReference type="NCBI Taxonomy" id="433720"/>
    <lineage>
        <taxon>Eukaryota</taxon>
        <taxon>Metazoa</taxon>
        <taxon>Spiralia</taxon>
        <taxon>Gnathifera</taxon>
        <taxon>Rotifera</taxon>
        <taxon>Eurotatoria</taxon>
        <taxon>Bdelloidea</taxon>
        <taxon>Adinetida</taxon>
        <taxon>Adinetidae</taxon>
        <taxon>Adineta</taxon>
    </lineage>
</organism>
<evidence type="ECO:0000256" key="1">
    <source>
        <dbReference type="SAM" id="MobiDB-lite"/>
    </source>
</evidence>
<feature type="region of interest" description="Disordered" evidence="1">
    <location>
        <begin position="13"/>
        <end position="48"/>
    </location>
</feature>
<name>A0A820B558_9BILA</name>
<reference evidence="3" key="1">
    <citation type="submission" date="2021-02" db="EMBL/GenBank/DDBJ databases">
        <authorList>
            <person name="Nowell W R."/>
        </authorList>
    </citation>
    <scope>NUCLEOTIDE SEQUENCE</scope>
</reference>
<comment type="caution">
    <text evidence="3">The sequence shown here is derived from an EMBL/GenBank/DDBJ whole genome shotgun (WGS) entry which is preliminary data.</text>
</comment>
<keyword evidence="2" id="KW-0472">Membrane</keyword>
<feature type="compositionally biased region" description="Low complexity" evidence="1">
    <location>
        <begin position="30"/>
        <end position="39"/>
    </location>
</feature>
<evidence type="ECO:0000313" key="3">
    <source>
        <dbReference type="EMBL" id="CAF4186965.1"/>
    </source>
</evidence>
<keyword evidence="2" id="KW-1133">Transmembrane helix</keyword>
<dbReference type="Proteomes" id="UP000663844">
    <property type="component" value="Unassembled WGS sequence"/>
</dbReference>
<dbReference type="AlphaFoldDB" id="A0A820B558"/>
<evidence type="ECO:0000256" key="2">
    <source>
        <dbReference type="SAM" id="Phobius"/>
    </source>
</evidence>
<accession>A0A820B558</accession>
<feature type="transmembrane region" description="Helical" evidence="2">
    <location>
        <begin position="54"/>
        <end position="73"/>
    </location>
</feature>
<protein>
    <submittedName>
        <fullName evidence="3">Uncharacterized protein</fullName>
    </submittedName>
</protein>
<evidence type="ECO:0000313" key="4">
    <source>
        <dbReference type="Proteomes" id="UP000663844"/>
    </source>
</evidence>